<comment type="caution">
    <text evidence="2">The sequence shown here is derived from an EMBL/GenBank/DDBJ whole genome shotgun (WGS) entry which is preliminary data.</text>
</comment>
<evidence type="ECO:0000313" key="2">
    <source>
        <dbReference type="EMBL" id="CAK0823435.1"/>
    </source>
</evidence>
<evidence type="ECO:0000313" key="3">
    <source>
        <dbReference type="Proteomes" id="UP001189429"/>
    </source>
</evidence>
<protein>
    <submittedName>
        <fullName evidence="2">Uncharacterized protein</fullName>
    </submittedName>
</protein>
<accession>A0ABN9RVQ1</accession>
<keyword evidence="3" id="KW-1185">Reference proteome</keyword>
<organism evidence="2 3">
    <name type="scientific">Prorocentrum cordatum</name>
    <dbReference type="NCBI Taxonomy" id="2364126"/>
    <lineage>
        <taxon>Eukaryota</taxon>
        <taxon>Sar</taxon>
        <taxon>Alveolata</taxon>
        <taxon>Dinophyceae</taxon>
        <taxon>Prorocentrales</taxon>
        <taxon>Prorocentraceae</taxon>
        <taxon>Prorocentrum</taxon>
    </lineage>
</organism>
<dbReference type="Proteomes" id="UP001189429">
    <property type="component" value="Unassembled WGS sequence"/>
</dbReference>
<reference evidence="2" key="1">
    <citation type="submission" date="2023-10" db="EMBL/GenBank/DDBJ databases">
        <authorList>
            <person name="Chen Y."/>
            <person name="Shah S."/>
            <person name="Dougan E. K."/>
            <person name="Thang M."/>
            <person name="Chan C."/>
        </authorList>
    </citation>
    <scope>NUCLEOTIDE SEQUENCE [LARGE SCALE GENOMIC DNA]</scope>
</reference>
<feature type="region of interest" description="Disordered" evidence="1">
    <location>
        <begin position="69"/>
        <end position="95"/>
    </location>
</feature>
<gene>
    <name evidence="2" type="ORF">PCOR1329_LOCUS24141</name>
</gene>
<evidence type="ECO:0000256" key="1">
    <source>
        <dbReference type="SAM" id="MobiDB-lite"/>
    </source>
</evidence>
<sequence length="278" mass="30950">MAIDPALQASLEAMFEKQKLCIREVVQQVVQTAVTGLQGQISTQGAELKALRADLQSQGLRLAALESGGSVAGSSRSTGSFQSSPVGGPPIRQFNGDKARKVSPVIDLESDPCIRFVGTFPRPLLMKTRQAHWKQMQDHFPELKVYKLRFENDDDAKSFQTKMNDVNMEWVDFREGKKYPLRVRGDLPLHARQKNRAFPGLFCDVLTKLQTSQKWTGGSKLGVNGHKGVLQVITDDDVYELAQAVPQGEDTFKLEPIYHSLLHFDITKDQIDSLIAAL</sequence>
<proteinExistence type="predicted"/>
<dbReference type="EMBL" id="CAUYUJ010008269">
    <property type="protein sequence ID" value="CAK0823435.1"/>
    <property type="molecule type" value="Genomic_DNA"/>
</dbReference>
<name>A0ABN9RVQ1_9DINO</name>
<feature type="compositionally biased region" description="Low complexity" evidence="1">
    <location>
        <begin position="74"/>
        <end position="84"/>
    </location>
</feature>